<feature type="region of interest" description="Disordered" evidence="6">
    <location>
        <begin position="332"/>
        <end position="361"/>
    </location>
</feature>
<feature type="compositionally biased region" description="Polar residues" evidence="6">
    <location>
        <begin position="1893"/>
        <end position="1911"/>
    </location>
</feature>
<feature type="compositionally biased region" description="Basic and acidic residues" evidence="6">
    <location>
        <begin position="941"/>
        <end position="951"/>
    </location>
</feature>
<dbReference type="CDD" id="cd00160">
    <property type="entry name" value="RhoGEF"/>
    <property type="match status" value="1"/>
</dbReference>
<dbReference type="GO" id="GO:0005085">
    <property type="term" value="F:guanyl-nucleotide exchange factor activity"/>
    <property type="evidence" value="ECO:0007669"/>
    <property type="project" value="UniProtKB-KW"/>
</dbReference>
<dbReference type="PANTHER" id="PTHR12877">
    <property type="entry name" value="RHO GUANINE NUCLEOTIDE EXCHANGE FACTOR"/>
    <property type="match status" value="1"/>
</dbReference>
<reference evidence="9" key="1">
    <citation type="journal article" date="2006" name="Science">
        <title>Ancient noncoding elements conserved in the human genome.</title>
        <authorList>
            <person name="Venkatesh B."/>
            <person name="Kirkness E.F."/>
            <person name="Loh Y.H."/>
            <person name="Halpern A.L."/>
            <person name="Lee A.P."/>
            <person name="Johnson J."/>
            <person name="Dandona N."/>
            <person name="Viswanathan L.D."/>
            <person name="Tay A."/>
            <person name="Venter J.C."/>
            <person name="Strausberg R.L."/>
            <person name="Brenner S."/>
        </authorList>
    </citation>
    <scope>NUCLEOTIDE SEQUENCE [LARGE SCALE GENOMIC DNA]</scope>
</reference>
<evidence type="ECO:0000313" key="9">
    <source>
        <dbReference type="Proteomes" id="UP000314986"/>
    </source>
</evidence>
<feature type="compositionally biased region" description="Basic and acidic residues" evidence="6">
    <location>
        <begin position="849"/>
        <end position="887"/>
    </location>
</feature>
<dbReference type="Ensembl" id="ENSCMIT00000044378.1">
    <property type="protein sequence ID" value="ENSCMIP00000043754.1"/>
    <property type="gene ID" value="ENSCMIG00000018121.1"/>
</dbReference>
<comment type="function">
    <text evidence="3">Acts as a guanine nucleotide exchange factor (GEF) for RhoA GTPases.</text>
</comment>
<feature type="region of interest" description="Disordered" evidence="6">
    <location>
        <begin position="28"/>
        <end position="186"/>
    </location>
</feature>
<dbReference type="SMART" id="SM00325">
    <property type="entry name" value="RhoGEF"/>
    <property type="match status" value="1"/>
</dbReference>
<feature type="domain" description="DH" evidence="7">
    <location>
        <begin position="1368"/>
        <end position="1556"/>
    </location>
</feature>
<dbReference type="InterPro" id="IPR011993">
    <property type="entry name" value="PH-like_dom_sf"/>
</dbReference>
<dbReference type="Gene3D" id="1.20.900.10">
    <property type="entry name" value="Dbl homology (DH) domain"/>
    <property type="match status" value="1"/>
</dbReference>
<feature type="compositionally biased region" description="Polar residues" evidence="6">
    <location>
        <begin position="611"/>
        <end position="621"/>
    </location>
</feature>
<dbReference type="SUPFAM" id="SSF50978">
    <property type="entry name" value="WD40 repeat-like"/>
    <property type="match status" value="1"/>
</dbReference>
<keyword evidence="1" id="KW-0597">Phosphoprotein</keyword>
<dbReference type="STRING" id="7868.ENSCMIP00000043754"/>
<dbReference type="PROSITE" id="PS50010">
    <property type="entry name" value="DH_2"/>
    <property type="match status" value="1"/>
</dbReference>
<feature type="coiled-coil region" evidence="5">
    <location>
        <begin position="1546"/>
        <end position="1573"/>
    </location>
</feature>
<feature type="region of interest" description="Disordered" evidence="6">
    <location>
        <begin position="1331"/>
        <end position="1361"/>
    </location>
</feature>
<dbReference type="InterPro" id="IPR015943">
    <property type="entry name" value="WD40/YVTN_repeat-like_dom_sf"/>
</dbReference>
<feature type="compositionally biased region" description="Low complexity" evidence="6">
    <location>
        <begin position="396"/>
        <end position="414"/>
    </location>
</feature>
<evidence type="ECO:0000256" key="2">
    <source>
        <dbReference type="ARBA" id="ARBA00022658"/>
    </source>
</evidence>
<feature type="compositionally biased region" description="Low complexity" evidence="6">
    <location>
        <begin position="583"/>
        <end position="592"/>
    </location>
</feature>
<dbReference type="OMA" id="IPQRHRT"/>
<feature type="region of interest" description="Disordered" evidence="6">
    <location>
        <begin position="1215"/>
        <end position="1262"/>
    </location>
</feature>
<feature type="compositionally biased region" description="Polar residues" evidence="6">
    <location>
        <begin position="1970"/>
        <end position="1984"/>
    </location>
</feature>
<dbReference type="PANTHER" id="PTHR12877:SF15">
    <property type="entry name" value="RHO GUANINE NUCLEOTIDE EXCHANGE FACTOR 17"/>
    <property type="match status" value="1"/>
</dbReference>
<reference evidence="9" key="3">
    <citation type="journal article" date="2014" name="Nature">
        <title>Elephant shark genome provides unique insights into gnathostome evolution.</title>
        <authorList>
            <consortium name="International Elephant Shark Genome Sequencing Consortium"/>
            <person name="Venkatesh B."/>
            <person name="Lee A.P."/>
            <person name="Ravi V."/>
            <person name="Maurya A.K."/>
            <person name="Lian M.M."/>
            <person name="Swann J.B."/>
            <person name="Ohta Y."/>
            <person name="Flajnik M.F."/>
            <person name="Sutoh Y."/>
            <person name="Kasahara M."/>
            <person name="Hoon S."/>
            <person name="Gangu V."/>
            <person name="Roy S.W."/>
            <person name="Irimia M."/>
            <person name="Korzh V."/>
            <person name="Kondrychyn I."/>
            <person name="Lim Z.W."/>
            <person name="Tay B.H."/>
            <person name="Tohari S."/>
            <person name="Kong K.W."/>
            <person name="Ho S."/>
            <person name="Lorente-Galdos B."/>
            <person name="Quilez J."/>
            <person name="Marques-Bonet T."/>
            <person name="Raney B.J."/>
            <person name="Ingham P.W."/>
            <person name="Tay A."/>
            <person name="Hillier L.W."/>
            <person name="Minx P."/>
            <person name="Boehm T."/>
            <person name="Wilson R.K."/>
            <person name="Brenner S."/>
            <person name="Warren W.C."/>
        </authorList>
    </citation>
    <scope>NUCLEOTIDE SEQUENCE [LARGE SCALE GENOMIC DNA]</scope>
</reference>
<dbReference type="GO" id="GO:0030036">
    <property type="term" value="P:actin cytoskeleton organization"/>
    <property type="evidence" value="ECO:0007669"/>
    <property type="project" value="TreeGrafter"/>
</dbReference>
<keyword evidence="2" id="KW-0344">Guanine-nucleotide releasing factor</keyword>
<dbReference type="InterPro" id="IPR039919">
    <property type="entry name" value="ARHGEF10/ARHGEF17"/>
</dbReference>
<sequence>MAEKDPGRKISVYRSVSFKYHLSEWRGGSLADENQSKKSKVLISSAQTQDTLSPSSDACGGGDAGVGGGGGGGGEKSLQSHSSRSVSKIRSVCRLVSAKASSPEGKRSHQISPSIRQRSELFSAGQGWAPAQQQQQQPQASRPSPAIPSSKSGEREQQQSGKPEPSPALIDPSSTQVPDLTPGVQMDNFVPAAGTLISFDHEQQGYGGGLSGLSCLDSPQPALAEQGRILLQNPPEPAQWPSVPEMLKRFGESGFRRSHSHSTSEIWDLTPSPEVLGQGQGGWWVCEAPGVRCIQQQEEAMDQSPGCKPSPPWSRAPTADVLYSWVSSEEKSLSCSPGTRQQSPPPPPPTPPPRSSLPSEQRSLWLSPALHKQEARQESDSLHSLHNCFLPQTAPTTTAAATTSSSTGFQASSSDGEKEYATDRSPERSSESEGDCPVAPRDVRRRSLRKKKSSLALGSQGESDSDVPSGDCLLRHEGGHGHSCKSDGDLKLWRQVSEPSSSAPDYDAPCPFATLPRERKHSPSAAGQSSKVHQSHKRPVRLVGESGTAATVNQPRSTAGSPIPLVSRVAKVNIQSFLQSPNSSRSSSRYSSTETLKEEDHFGSGCPGLSRSCQGSLNMHRSPSFGRGDETAKHLQPSVRTRPRLPFGIVKVRTEGSSGNTSPQHQCRPEKSKYRKSMSNPDIAMETLTLLSFLKSDFSGLRLRKEREECDRDGVNHTGAAADGCQAKERQRGLGAVGKGRGSLFALNQAAAGRPTLKELTATLRRARSFTCPDKPWGRRAVSRTAIKPSSSELALASLGNCDSASPGGRGRGEELTVDMKVRNIEEAGLLFAKINRMWSQKGSADPQGGERRGSTEDVEELPKDLVAEVPSKEAADEDEKVRKGESEDNLSGGKSADDLSGPESSMTDEGIVTEPETGSSSTLYKEIPDQTLVQKPAESVNKEDQRELRAGKALAPGTLAAVRTGYESVAIGGDLPYTKTAVPVTLEPPLTPSSVRRRRKFPPSGSNGSDSSNGSNGELSGETQRSLSDPMPQRRCSTSEEAESFSVDSNLLGSLNSVKGGGMLEGSATALSECTGSAASDLSVCSDALRDYNTVIQSIVREPGTMDKVIDDKGNGKLLKKKSLSDPSRRGELNTPEFKGPGEPINEMEQPIPASSSEPILSEQRDEAGELEEFSKPSRKPRSKSERTLPLQVIEEQDKANLQTFSLDPKLTEVLSPRSMRRSSKKRNNRVTQQEGRKYEVAGEVDQSPPAKTRLSPKHIRHTSEPTSFIPVASKVVAPETHLRCSQPVHITAPEPSRHSRKQCPLAQTPSLEDVTKQYILKGESSVLPTMDLPVSPTGTEPRVPSLSKPHEELGPSVNKAKPQVDMRKHVMMTLLDAEQSYVESLRTLIQGYMRPLKQPENSFICDLALVDDMFFQIPEILEHHEKFLEQAHQCVQNWHEKQKVGDLMIETFSKDVLANSYSAYIDNFLNAKEAVRLAKEAKPAFIKFLEQCMRENKEKQALSDLMIKPVQRIPRYELLIKDLLKHTPEDHPDHSCLLAAQRYVKLLAERINKGKKNAEEAEKEARILLEIESHIEGMMDLLVPHRKFLRQEMVIEVKTVSSKKERSLFLFTDLIICTTLKRKTGSLRRSSISLYTAGSVIDTASKYKFLWKMPLEDLDIVKGQSQTTNRENIQKTLSRLEEDFSILSQISTLAETLSISHQSLDDVIKDLMASVNRELSEKQSLAVSTMFPLTKVEMTATTPDGTETFVFEFSSIEARASFEQAFEETKKKLALNKDHWDPEFLKAIPIMKTRSGMQFSCASPSHGGPDNTHEVWVCNSDGYVGQVCLLSVKPVPTVEACIAVCSARIICIAAVPGLSGTSRSAFIHINNNLHSHSEAGPQQPLHISISSSAQSLGESTESGSRSLNPFDSDDTEDDESSPSPSGTLRSQASRSTVSSSTGNEEMLSSKDFVTETTSSEEEAESDYIANNRSVCQTRNSDSPMDGRAMRRSSRGSFTRASLEELLSIDPEANQSSMWLGTEDGCIHVYQSSDNIRNRKNSMKMQHSAAVMCILYLDNKVFVSLANGELIAYQRDAGSFWDPHNAQTLCLGSPGSPVTKMVPVAGKLWCGCQNRILIMNTANLTHEHTIQIGQDSNRCVTSLVGCGLGVWIALQSSAQVKLYHANTYENIAEVDVAPAVHKMLAGSDAIIRQHKAACLRITALLACKDLLWIGTSAGVVLTLSIPHITANTTSFRTPLIPMGSAHGHTGHVRFLTAIELPEVFDLTFPPMREPGKFSLTKRDSTRRRSSAIIPLKTNILVISGGDGYEDFRLTNSSETVGRDDSTNHLLLWRV</sequence>
<keyword evidence="9" id="KW-1185">Reference proteome</keyword>
<feature type="compositionally biased region" description="Polar residues" evidence="6">
    <location>
        <begin position="42"/>
        <end position="56"/>
    </location>
</feature>
<dbReference type="InterPro" id="IPR036322">
    <property type="entry name" value="WD40_repeat_dom_sf"/>
</dbReference>
<reference evidence="8" key="4">
    <citation type="submission" date="2025-08" db="UniProtKB">
        <authorList>
            <consortium name="Ensembl"/>
        </authorList>
    </citation>
    <scope>IDENTIFICATION</scope>
</reference>
<dbReference type="SUPFAM" id="SSF50729">
    <property type="entry name" value="PH domain-like"/>
    <property type="match status" value="1"/>
</dbReference>
<feature type="compositionally biased region" description="Basic and acidic residues" evidence="6">
    <location>
        <begin position="473"/>
        <end position="492"/>
    </location>
</feature>
<feature type="compositionally biased region" description="Gly residues" evidence="6">
    <location>
        <begin position="59"/>
        <end position="75"/>
    </location>
</feature>
<feature type="region of interest" description="Disordered" evidence="6">
    <location>
        <begin position="1893"/>
        <end position="1998"/>
    </location>
</feature>
<feature type="compositionally biased region" description="Polar residues" evidence="6">
    <location>
        <begin position="548"/>
        <end position="560"/>
    </location>
</feature>
<feature type="compositionally biased region" description="Polar residues" evidence="6">
    <location>
        <begin position="655"/>
        <end position="665"/>
    </location>
</feature>
<keyword evidence="5" id="KW-0175">Coiled coil</keyword>
<feature type="compositionally biased region" description="Basic residues" evidence="6">
    <location>
        <begin position="443"/>
        <end position="453"/>
    </location>
</feature>
<dbReference type="SUPFAM" id="SSF48065">
    <property type="entry name" value="DBL homology domain (DH-domain)"/>
    <property type="match status" value="1"/>
</dbReference>
<dbReference type="InterPro" id="IPR035899">
    <property type="entry name" value="DBL_dom_sf"/>
</dbReference>
<dbReference type="Pfam" id="PF19057">
    <property type="entry name" value="PH_19"/>
    <property type="match status" value="1"/>
</dbReference>
<feature type="region of interest" description="Disordered" evidence="6">
    <location>
        <begin position="396"/>
        <end position="564"/>
    </location>
</feature>
<dbReference type="Gene3D" id="2.130.10.10">
    <property type="entry name" value="YVTN repeat-like/Quinoprotein amine dehydrogenase"/>
    <property type="match status" value="1"/>
</dbReference>
<feature type="compositionally biased region" description="Pro residues" evidence="6">
    <location>
        <begin position="343"/>
        <end position="355"/>
    </location>
</feature>
<dbReference type="Proteomes" id="UP000314986">
    <property type="component" value="Unassembled WGS sequence"/>
</dbReference>
<reference evidence="9" key="2">
    <citation type="journal article" date="2007" name="PLoS Biol.">
        <title>Survey sequencing and comparative analysis of the elephant shark (Callorhinchus milii) genome.</title>
        <authorList>
            <person name="Venkatesh B."/>
            <person name="Kirkness E.F."/>
            <person name="Loh Y.H."/>
            <person name="Halpern A.L."/>
            <person name="Lee A.P."/>
            <person name="Johnson J."/>
            <person name="Dandona N."/>
            <person name="Viswanathan L.D."/>
            <person name="Tay A."/>
            <person name="Venter J.C."/>
            <person name="Strausberg R.L."/>
            <person name="Brenner S."/>
        </authorList>
    </citation>
    <scope>NUCLEOTIDE SEQUENCE [LARGE SCALE GENOMIC DNA]</scope>
</reference>
<evidence type="ECO:0000259" key="7">
    <source>
        <dbReference type="PROSITE" id="PS50010"/>
    </source>
</evidence>
<evidence type="ECO:0000256" key="4">
    <source>
        <dbReference type="ARBA" id="ARBA00074304"/>
    </source>
</evidence>
<feature type="compositionally biased region" description="Basic residues" evidence="6">
    <location>
        <begin position="1220"/>
        <end position="1230"/>
    </location>
</feature>
<evidence type="ECO:0000256" key="3">
    <source>
        <dbReference type="ARBA" id="ARBA00056029"/>
    </source>
</evidence>
<feature type="compositionally biased region" description="Acidic residues" evidence="6">
    <location>
        <begin position="1913"/>
        <end position="1922"/>
    </location>
</feature>
<dbReference type="FunFam" id="2.30.29.30:FF:000434">
    <property type="entry name" value="Rho guanine nucleotide exchange factor 17"/>
    <property type="match status" value="1"/>
</dbReference>
<dbReference type="FunFam" id="1.20.900.10:FF:000025">
    <property type="entry name" value="Rho guanine nucleotide exchange factor 17"/>
    <property type="match status" value="1"/>
</dbReference>
<dbReference type="Gene3D" id="2.30.29.30">
    <property type="entry name" value="Pleckstrin-homology domain (PH domain)/Phosphotyrosine-binding domain (PTB)"/>
    <property type="match status" value="1"/>
</dbReference>
<evidence type="ECO:0000256" key="6">
    <source>
        <dbReference type="SAM" id="MobiDB-lite"/>
    </source>
</evidence>
<protein>
    <recommendedName>
        <fullName evidence="4">Rho guanine nucleotide exchange factor 17</fullName>
    </recommendedName>
</protein>
<feature type="region of interest" description="Disordered" evidence="6">
    <location>
        <begin position="579"/>
        <end position="678"/>
    </location>
</feature>
<feature type="compositionally biased region" description="Basic and acidic residues" evidence="6">
    <location>
        <begin position="415"/>
        <end position="431"/>
    </location>
</feature>
<accession>A0A4W3JJZ8</accession>
<organism evidence="8 9">
    <name type="scientific">Callorhinchus milii</name>
    <name type="common">Ghost shark</name>
    <dbReference type="NCBI Taxonomy" id="7868"/>
    <lineage>
        <taxon>Eukaryota</taxon>
        <taxon>Metazoa</taxon>
        <taxon>Chordata</taxon>
        <taxon>Craniata</taxon>
        <taxon>Vertebrata</taxon>
        <taxon>Chondrichthyes</taxon>
        <taxon>Holocephali</taxon>
        <taxon>Chimaeriformes</taxon>
        <taxon>Callorhinchidae</taxon>
        <taxon>Callorhinchus</taxon>
    </lineage>
</organism>
<reference evidence="8" key="5">
    <citation type="submission" date="2025-09" db="UniProtKB">
        <authorList>
            <consortium name="Ensembl"/>
        </authorList>
    </citation>
    <scope>IDENTIFICATION</scope>
</reference>
<feature type="region of interest" description="Disordered" evidence="6">
    <location>
        <begin position="1108"/>
        <end position="1193"/>
    </location>
</feature>
<dbReference type="InParanoid" id="A0A4W3JJZ8"/>
<feature type="compositionally biased region" description="Low complexity" evidence="6">
    <location>
        <begin position="80"/>
        <end position="92"/>
    </location>
</feature>
<feature type="compositionally biased region" description="Low complexity" evidence="6">
    <location>
        <begin position="1923"/>
        <end position="1943"/>
    </location>
</feature>
<evidence type="ECO:0000256" key="5">
    <source>
        <dbReference type="SAM" id="Coils"/>
    </source>
</evidence>
<feature type="compositionally biased region" description="Basic and acidic residues" evidence="6">
    <location>
        <begin position="1164"/>
        <end position="1177"/>
    </location>
</feature>
<dbReference type="GeneTree" id="ENSGT00940000153798"/>
<dbReference type="FunFam" id="2.130.10.10:FF:000206">
    <property type="entry name" value="Rho guanine nucleotide exchange factor 17"/>
    <property type="match status" value="1"/>
</dbReference>
<feature type="compositionally biased region" description="Low complexity" evidence="6">
    <location>
        <begin position="123"/>
        <end position="150"/>
    </location>
</feature>
<evidence type="ECO:0000256" key="1">
    <source>
        <dbReference type="ARBA" id="ARBA00022553"/>
    </source>
</evidence>
<feature type="compositionally biased region" description="Low complexity" evidence="6">
    <location>
        <begin position="1005"/>
        <end position="1022"/>
    </location>
</feature>
<evidence type="ECO:0000313" key="8">
    <source>
        <dbReference type="Ensembl" id="ENSCMIP00000043754.1"/>
    </source>
</evidence>
<feature type="compositionally biased region" description="Basic and acidic residues" evidence="6">
    <location>
        <begin position="1124"/>
        <end position="1133"/>
    </location>
</feature>
<feature type="region of interest" description="Disordered" evidence="6">
    <location>
        <begin position="985"/>
        <end position="1051"/>
    </location>
</feature>
<feature type="region of interest" description="Disordered" evidence="6">
    <location>
        <begin position="840"/>
        <end position="959"/>
    </location>
</feature>
<dbReference type="Pfam" id="PF19056">
    <property type="entry name" value="WD40_2"/>
    <property type="match status" value="1"/>
</dbReference>
<dbReference type="Pfam" id="PF00621">
    <property type="entry name" value="RhoGEF"/>
    <property type="match status" value="1"/>
</dbReference>
<dbReference type="InterPro" id="IPR000219">
    <property type="entry name" value="DH_dom"/>
</dbReference>
<name>A0A4W3JJZ8_CALMI</name>
<proteinExistence type="predicted"/>